<feature type="domain" description="Glycosyltransferase 2-like" evidence="1">
    <location>
        <begin position="6"/>
        <end position="133"/>
    </location>
</feature>
<dbReference type="AlphaFoldDB" id="A0A1F7JD60"/>
<dbReference type="EMBL" id="MGAV01000018">
    <property type="protein sequence ID" value="OGK53534.1"/>
    <property type="molecule type" value="Genomic_DNA"/>
</dbReference>
<dbReference type="InterPro" id="IPR001173">
    <property type="entry name" value="Glyco_trans_2-like"/>
</dbReference>
<dbReference type="Proteomes" id="UP000177418">
    <property type="component" value="Unassembled WGS sequence"/>
</dbReference>
<dbReference type="PANTHER" id="PTHR10859">
    <property type="entry name" value="GLYCOSYL TRANSFERASE"/>
    <property type="match status" value="1"/>
</dbReference>
<evidence type="ECO:0000313" key="3">
    <source>
        <dbReference type="Proteomes" id="UP000177418"/>
    </source>
</evidence>
<protein>
    <recommendedName>
        <fullName evidence="1">Glycosyltransferase 2-like domain-containing protein</fullName>
    </recommendedName>
</protein>
<dbReference type="SUPFAM" id="SSF53448">
    <property type="entry name" value="Nucleotide-diphospho-sugar transferases"/>
    <property type="match status" value="1"/>
</dbReference>
<comment type="caution">
    <text evidence="2">The sequence shown here is derived from an EMBL/GenBank/DDBJ whole genome shotgun (WGS) entry which is preliminary data.</text>
</comment>
<reference evidence="2 3" key="1">
    <citation type="journal article" date="2016" name="Nat. Commun.">
        <title>Thousands of microbial genomes shed light on interconnected biogeochemical processes in an aquifer system.</title>
        <authorList>
            <person name="Anantharaman K."/>
            <person name="Brown C.T."/>
            <person name="Hug L.A."/>
            <person name="Sharon I."/>
            <person name="Castelle C.J."/>
            <person name="Probst A.J."/>
            <person name="Thomas B.C."/>
            <person name="Singh A."/>
            <person name="Wilkins M.J."/>
            <person name="Karaoz U."/>
            <person name="Brodie E.L."/>
            <person name="Williams K.H."/>
            <person name="Hubbard S.S."/>
            <person name="Banfield J.F."/>
        </authorList>
    </citation>
    <scope>NUCLEOTIDE SEQUENCE [LARGE SCALE GENOMIC DNA]</scope>
</reference>
<name>A0A1F7JD60_9BACT</name>
<sequence length="235" mass="27118">MKIYLSLVLACFNEAEHLKTSYTTLLTFLKKINRPFEIIFVDDKSKDHTISIIRSLIKSRPDIPTVLITHSKNFGRGKSVTDGLDVAQGEIAGYIDADLEISPEYIQPALHCLLKNDFVVGKRDYVFTFRLIHRYIATKVYALFVKKLFHLPVSDTESGFKFFHRSKILSVLKKAKNPGWFWDTEIVFYAVKMGLTVCEIPLVYKKKFSKKSTVHTIKDSTEYLINLISLFLKNR</sequence>
<dbReference type="Pfam" id="PF00535">
    <property type="entry name" value="Glycos_transf_2"/>
    <property type="match status" value="1"/>
</dbReference>
<dbReference type="PANTHER" id="PTHR10859:SF91">
    <property type="entry name" value="DOLICHYL-PHOSPHATE BETA-GLUCOSYLTRANSFERASE"/>
    <property type="match status" value="1"/>
</dbReference>
<accession>A0A1F7JD60</accession>
<evidence type="ECO:0000313" key="2">
    <source>
        <dbReference type="EMBL" id="OGK53534.1"/>
    </source>
</evidence>
<organism evidence="2 3">
    <name type="scientific">Candidatus Roizmanbacteria bacterium RIFCSPLOWO2_02_FULL_36_11</name>
    <dbReference type="NCBI Taxonomy" id="1802071"/>
    <lineage>
        <taxon>Bacteria</taxon>
        <taxon>Candidatus Roizmaniibacteriota</taxon>
    </lineage>
</organism>
<dbReference type="CDD" id="cd04179">
    <property type="entry name" value="DPM_DPG-synthase_like"/>
    <property type="match status" value="1"/>
</dbReference>
<proteinExistence type="predicted"/>
<evidence type="ECO:0000259" key="1">
    <source>
        <dbReference type="Pfam" id="PF00535"/>
    </source>
</evidence>
<dbReference type="Gene3D" id="3.90.550.10">
    <property type="entry name" value="Spore Coat Polysaccharide Biosynthesis Protein SpsA, Chain A"/>
    <property type="match status" value="1"/>
</dbReference>
<dbReference type="InterPro" id="IPR029044">
    <property type="entry name" value="Nucleotide-diphossugar_trans"/>
</dbReference>
<gene>
    <name evidence="2" type="ORF">A3H78_04900</name>
</gene>
<dbReference type="GO" id="GO:0006487">
    <property type="term" value="P:protein N-linked glycosylation"/>
    <property type="evidence" value="ECO:0007669"/>
    <property type="project" value="TreeGrafter"/>
</dbReference>